<evidence type="ECO:0000256" key="9">
    <source>
        <dbReference type="ARBA" id="ARBA00022915"/>
    </source>
</evidence>
<evidence type="ECO:0000313" key="16">
    <source>
        <dbReference type="EMBL" id="QTD48518.1"/>
    </source>
</evidence>
<dbReference type="InterPro" id="IPR000319">
    <property type="entry name" value="Asp-semialdehyde_DH_CS"/>
</dbReference>
<dbReference type="GO" id="GO:0009086">
    <property type="term" value="P:methionine biosynthetic process"/>
    <property type="evidence" value="ECO:0007669"/>
    <property type="project" value="UniProtKB-KW"/>
</dbReference>
<proteinExistence type="inferred from homology"/>
<dbReference type="UniPathway" id="UPA00034">
    <property type="reaction ID" value="UER00016"/>
</dbReference>
<dbReference type="InterPro" id="IPR051823">
    <property type="entry name" value="ASADH-related"/>
</dbReference>
<dbReference type="CDD" id="cd02315">
    <property type="entry name" value="ScASADH_like_N"/>
    <property type="match status" value="1"/>
</dbReference>
<comment type="similarity">
    <text evidence="4">Belongs to the aspartate-semialdehyde dehydrogenase family.</text>
</comment>
<evidence type="ECO:0000256" key="10">
    <source>
        <dbReference type="ARBA" id="ARBA00023002"/>
    </source>
</evidence>
<dbReference type="InterPro" id="IPR012280">
    <property type="entry name" value="Semialdhyde_DH_dimer_dom"/>
</dbReference>
<keyword evidence="6" id="KW-0028">Amino-acid biosynthesis</keyword>
<dbReference type="UniPathway" id="UPA00050">
    <property type="reaction ID" value="UER00463"/>
</dbReference>
<keyword evidence="12" id="KW-0486">Methionine biosynthesis</keyword>
<dbReference type="AlphaFoldDB" id="A0A8A4TIB1"/>
<dbReference type="Pfam" id="PF01118">
    <property type="entry name" value="Semialdhyde_dh"/>
    <property type="match status" value="1"/>
</dbReference>
<keyword evidence="9" id="KW-0220">Diaminopimelate biosynthesis</keyword>
<evidence type="ECO:0000256" key="7">
    <source>
        <dbReference type="ARBA" id="ARBA00022697"/>
    </source>
</evidence>
<dbReference type="FunFam" id="3.30.360.10:FF:000016">
    <property type="entry name" value="Probable aspartate-semialdehyde dehydrogenase"/>
    <property type="match status" value="1"/>
</dbReference>
<evidence type="ECO:0000259" key="15">
    <source>
        <dbReference type="SMART" id="SM00859"/>
    </source>
</evidence>
<dbReference type="SMART" id="SM00859">
    <property type="entry name" value="Semialdhyde_dh"/>
    <property type="match status" value="1"/>
</dbReference>
<dbReference type="InterPro" id="IPR036291">
    <property type="entry name" value="NAD(P)-bd_dom_sf"/>
</dbReference>
<reference evidence="16" key="1">
    <citation type="submission" date="2021-03" db="EMBL/GenBank/DDBJ databases">
        <title>Acanthopleuribacteraceae sp. M133.</title>
        <authorList>
            <person name="Wang G."/>
        </authorList>
    </citation>
    <scope>NUCLEOTIDE SEQUENCE</scope>
    <source>
        <strain evidence="16">M133</strain>
    </source>
</reference>
<dbReference type="SUPFAM" id="SSF55347">
    <property type="entry name" value="Glyceraldehyde-3-phosphate dehydrogenase-like, C-terminal domain"/>
    <property type="match status" value="1"/>
</dbReference>
<dbReference type="Pfam" id="PF02774">
    <property type="entry name" value="Semialdhyde_dhC"/>
    <property type="match status" value="1"/>
</dbReference>
<evidence type="ECO:0000256" key="8">
    <source>
        <dbReference type="ARBA" id="ARBA00022857"/>
    </source>
</evidence>
<dbReference type="PROSITE" id="PS01103">
    <property type="entry name" value="ASD"/>
    <property type="match status" value="1"/>
</dbReference>
<dbReference type="GO" id="GO:0009089">
    <property type="term" value="P:lysine biosynthetic process via diaminopimelate"/>
    <property type="evidence" value="ECO:0007669"/>
    <property type="project" value="UniProtKB-UniPathway"/>
</dbReference>
<evidence type="ECO:0000256" key="14">
    <source>
        <dbReference type="SAM" id="MobiDB-lite"/>
    </source>
</evidence>
<comment type="pathway">
    <text evidence="2">Amino-acid biosynthesis; L-methionine biosynthesis via de novo pathway; L-homoserine from L-aspartate: step 2/3.</text>
</comment>
<keyword evidence="17" id="KW-1185">Reference proteome</keyword>
<dbReference type="PIRSF" id="PIRSF000148">
    <property type="entry name" value="ASA_dh"/>
    <property type="match status" value="1"/>
</dbReference>
<dbReference type="PANTHER" id="PTHR46718:SF1">
    <property type="entry name" value="ASPARTATE-SEMIALDEHYDE DEHYDROGENASE"/>
    <property type="match status" value="1"/>
</dbReference>
<keyword evidence="8" id="KW-0521">NADP</keyword>
<evidence type="ECO:0000256" key="5">
    <source>
        <dbReference type="ARBA" id="ARBA00013120"/>
    </source>
</evidence>
<accession>A0A8A4TIB1</accession>
<keyword evidence="10 16" id="KW-0560">Oxidoreductase</keyword>
<dbReference type="GO" id="GO:0050661">
    <property type="term" value="F:NADP binding"/>
    <property type="evidence" value="ECO:0007669"/>
    <property type="project" value="InterPro"/>
</dbReference>
<evidence type="ECO:0000256" key="3">
    <source>
        <dbReference type="ARBA" id="ARBA00005097"/>
    </source>
</evidence>
<dbReference type="SUPFAM" id="SSF51735">
    <property type="entry name" value="NAD(P)-binding Rossmann-fold domains"/>
    <property type="match status" value="1"/>
</dbReference>
<dbReference type="NCBIfam" id="NF006416">
    <property type="entry name" value="PRK08664.1"/>
    <property type="match status" value="1"/>
</dbReference>
<dbReference type="EMBL" id="CP071793">
    <property type="protein sequence ID" value="QTD48518.1"/>
    <property type="molecule type" value="Genomic_DNA"/>
</dbReference>
<dbReference type="RefSeq" id="WP_237378176.1">
    <property type="nucleotide sequence ID" value="NZ_CP071793.1"/>
</dbReference>
<evidence type="ECO:0000256" key="11">
    <source>
        <dbReference type="ARBA" id="ARBA00023154"/>
    </source>
</evidence>
<dbReference type="PANTHER" id="PTHR46718">
    <property type="entry name" value="ASPARTATE-SEMIALDEHYDE DEHYDROGENASE"/>
    <property type="match status" value="1"/>
</dbReference>
<feature type="compositionally biased region" description="Basic and acidic residues" evidence="14">
    <location>
        <begin position="286"/>
        <end position="298"/>
    </location>
</feature>
<evidence type="ECO:0000256" key="2">
    <source>
        <dbReference type="ARBA" id="ARBA00005021"/>
    </source>
</evidence>
<sequence>MTAKKKAAILGATGAVGQRFVQLLEGHPQFEITHLCASDRNAGKRYGDAVNWQVPGKQPHYVDDLVLRKCEPDFEADIAFSALPSDRAKEVEPAFAAAGIPVVSNASAYRMGEDIPLLIPEINPDHTKLIEVQRRRRGWKGYIVTNPNCSTLGLALPLKALDDAFGLRQVNVVTLQAKSGAGYPGPAPEIIGDNVLPLIRGEEDKIESEPQKILGLFEEDGIRHHDMAISAQCHRVDVIDGHTEALNINLSRPAPIEEICRVLGEFRGEPQRMGLHSAPERPVVVRSEDDRPQPKLDLWEGNGMSVSVGRVRPCPIFDLKMVILSHNTVRGAAGAALLNAELLLHQGYL</sequence>
<keyword evidence="11" id="KW-0457">Lysine biosynthesis</keyword>
<dbReference type="GO" id="GO:0019877">
    <property type="term" value="P:diaminopimelate biosynthetic process"/>
    <property type="evidence" value="ECO:0007669"/>
    <property type="project" value="UniProtKB-KW"/>
</dbReference>
<dbReference type="KEGG" id="scor:J3U87_23305"/>
<evidence type="ECO:0000256" key="6">
    <source>
        <dbReference type="ARBA" id="ARBA00022605"/>
    </source>
</evidence>
<dbReference type="NCBIfam" id="TIGR00978">
    <property type="entry name" value="asd_EA"/>
    <property type="match status" value="1"/>
</dbReference>
<evidence type="ECO:0000256" key="4">
    <source>
        <dbReference type="ARBA" id="ARBA00010584"/>
    </source>
</evidence>
<organism evidence="16 17">
    <name type="scientific">Sulfidibacter corallicola</name>
    <dbReference type="NCBI Taxonomy" id="2818388"/>
    <lineage>
        <taxon>Bacteria</taxon>
        <taxon>Pseudomonadati</taxon>
        <taxon>Acidobacteriota</taxon>
        <taxon>Holophagae</taxon>
        <taxon>Acanthopleuribacterales</taxon>
        <taxon>Acanthopleuribacteraceae</taxon>
        <taxon>Sulfidibacter</taxon>
    </lineage>
</organism>
<evidence type="ECO:0000256" key="13">
    <source>
        <dbReference type="PIRSR" id="PIRSR000148-1"/>
    </source>
</evidence>
<comment type="pathway">
    <text evidence="3">Amino-acid biosynthesis; L-threonine biosynthesis; L-threonine from L-aspartate: step 2/5.</text>
</comment>
<feature type="region of interest" description="Disordered" evidence="14">
    <location>
        <begin position="272"/>
        <end position="298"/>
    </location>
</feature>
<evidence type="ECO:0000256" key="1">
    <source>
        <dbReference type="ARBA" id="ARBA00002492"/>
    </source>
</evidence>
<dbReference type="CDD" id="cd18130">
    <property type="entry name" value="ASADH_C_arch_fung_like"/>
    <property type="match status" value="1"/>
</dbReference>
<dbReference type="Gene3D" id="3.30.360.10">
    <property type="entry name" value="Dihydrodipicolinate Reductase, domain 2"/>
    <property type="match status" value="1"/>
</dbReference>
<dbReference type="UniPathway" id="UPA00051">
    <property type="reaction ID" value="UER00464"/>
</dbReference>
<comment type="function">
    <text evidence="1">Catalyzes the NADPH-dependent formation of L-aspartate-semialdehyde (L-ASA) by the reductive dephosphorylation of L-aspartyl-4-phosphate.</text>
</comment>
<keyword evidence="7" id="KW-0791">Threonine biosynthesis</keyword>
<dbReference type="Gene3D" id="3.40.50.720">
    <property type="entry name" value="NAD(P)-binding Rossmann-like Domain"/>
    <property type="match status" value="1"/>
</dbReference>
<feature type="active site" description="Acyl-thioester intermediate" evidence="13">
    <location>
        <position position="149"/>
    </location>
</feature>
<dbReference type="GO" id="GO:0004073">
    <property type="term" value="F:aspartate-semialdehyde dehydrogenase activity"/>
    <property type="evidence" value="ECO:0007669"/>
    <property type="project" value="UniProtKB-EC"/>
</dbReference>
<dbReference type="Proteomes" id="UP000663929">
    <property type="component" value="Chromosome"/>
</dbReference>
<dbReference type="InterPro" id="IPR005676">
    <property type="entry name" value="Asp_semi-ald_DH_pep-lack"/>
</dbReference>
<dbReference type="EC" id="1.2.1.11" evidence="5"/>
<evidence type="ECO:0000256" key="12">
    <source>
        <dbReference type="ARBA" id="ARBA00023167"/>
    </source>
</evidence>
<dbReference type="GO" id="GO:0051287">
    <property type="term" value="F:NAD binding"/>
    <property type="evidence" value="ECO:0007669"/>
    <property type="project" value="InterPro"/>
</dbReference>
<name>A0A8A4TIB1_SULCO</name>
<feature type="domain" description="Semialdehyde dehydrogenase NAD-binding" evidence="15">
    <location>
        <begin position="6"/>
        <end position="130"/>
    </location>
</feature>
<dbReference type="GO" id="GO:0046983">
    <property type="term" value="F:protein dimerization activity"/>
    <property type="evidence" value="ECO:0007669"/>
    <property type="project" value="InterPro"/>
</dbReference>
<protein>
    <recommendedName>
        <fullName evidence="5">aspartate-semialdehyde dehydrogenase</fullName>
        <ecNumber evidence="5">1.2.1.11</ecNumber>
    </recommendedName>
</protein>
<dbReference type="InterPro" id="IPR000534">
    <property type="entry name" value="Semialdehyde_DH_NAD-bd"/>
</dbReference>
<dbReference type="GO" id="GO:0009088">
    <property type="term" value="P:threonine biosynthetic process"/>
    <property type="evidence" value="ECO:0007669"/>
    <property type="project" value="UniProtKB-UniPathway"/>
</dbReference>
<evidence type="ECO:0000313" key="17">
    <source>
        <dbReference type="Proteomes" id="UP000663929"/>
    </source>
</evidence>
<gene>
    <name evidence="16" type="primary">asd</name>
    <name evidence="16" type="ORF">J3U87_23305</name>
</gene>
<feature type="active site" description="Proton acceptor" evidence="13">
    <location>
        <position position="242"/>
    </location>
</feature>